<proteinExistence type="predicted"/>
<evidence type="ECO:0000313" key="1">
    <source>
        <dbReference type="EMBL" id="SVE07550.1"/>
    </source>
</evidence>
<dbReference type="EMBL" id="UINC01192417">
    <property type="protein sequence ID" value="SVE07550.1"/>
    <property type="molecule type" value="Genomic_DNA"/>
</dbReference>
<organism evidence="1">
    <name type="scientific">marine metagenome</name>
    <dbReference type="NCBI Taxonomy" id="408172"/>
    <lineage>
        <taxon>unclassified sequences</taxon>
        <taxon>metagenomes</taxon>
        <taxon>ecological metagenomes</taxon>
    </lineage>
</organism>
<sequence length="47" mass="5789">MMWERLLLYSRRKHLMKTGQNRVGNFIQQLSKNEYTMRNLDYPISNI</sequence>
<dbReference type="AlphaFoldDB" id="A0A383AJ24"/>
<name>A0A383AJ24_9ZZZZ</name>
<reference evidence="1" key="1">
    <citation type="submission" date="2018-05" db="EMBL/GenBank/DDBJ databases">
        <authorList>
            <person name="Lanie J.A."/>
            <person name="Ng W.-L."/>
            <person name="Kazmierczak K.M."/>
            <person name="Andrzejewski T.M."/>
            <person name="Davidsen T.M."/>
            <person name="Wayne K.J."/>
            <person name="Tettelin H."/>
            <person name="Glass J.I."/>
            <person name="Rusch D."/>
            <person name="Podicherti R."/>
            <person name="Tsui H.-C.T."/>
            <person name="Winkler M.E."/>
        </authorList>
    </citation>
    <scope>NUCLEOTIDE SEQUENCE</scope>
</reference>
<protein>
    <submittedName>
        <fullName evidence="1">Uncharacterized protein</fullName>
    </submittedName>
</protein>
<feature type="non-terminal residue" evidence="1">
    <location>
        <position position="47"/>
    </location>
</feature>
<accession>A0A383AJ24</accession>
<gene>
    <name evidence="1" type="ORF">METZ01_LOCUS460404</name>
</gene>